<proteinExistence type="predicted"/>
<dbReference type="AlphaFoldDB" id="A0A542SRE4"/>
<evidence type="ECO:0000313" key="2">
    <source>
        <dbReference type="Proteomes" id="UP000316181"/>
    </source>
</evidence>
<organism evidence="1 2">
    <name type="scientific">Rarobacter incanus</name>
    <dbReference type="NCBI Taxonomy" id="153494"/>
    <lineage>
        <taxon>Bacteria</taxon>
        <taxon>Bacillati</taxon>
        <taxon>Actinomycetota</taxon>
        <taxon>Actinomycetes</taxon>
        <taxon>Micrococcales</taxon>
        <taxon>Rarobacteraceae</taxon>
        <taxon>Rarobacter</taxon>
    </lineage>
</organism>
<keyword evidence="2" id="KW-1185">Reference proteome</keyword>
<reference evidence="1 2" key="1">
    <citation type="submission" date="2019-06" db="EMBL/GenBank/DDBJ databases">
        <title>Sequencing the genomes of 1000 actinobacteria strains.</title>
        <authorList>
            <person name="Klenk H.-P."/>
        </authorList>
    </citation>
    <scope>NUCLEOTIDE SEQUENCE [LARGE SCALE GENOMIC DNA]</scope>
    <source>
        <strain evidence="1 2">DSM 10596</strain>
    </source>
</reference>
<name>A0A542SRE4_9MICO</name>
<dbReference type="EMBL" id="VFNV01000001">
    <property type="protein sequence ID" value="TQK77190.1"/>
    <property type="molecule type" value="Genomic_DNA"/>
</dbReference>
<comment type="caution">
    <text evidence="1">The sequence shown here is derived from an EMBL/GenBank/DDBJ whole genome shotgun (WGS) entry which is preliminary data.</text>
</comment>
<accession>A0A542SRE4</accession>
<sequence>MIALCLAVVGTSACGTILTTDAQNVVLRAKPVEDAVAKVGFTLQCTNQDAANGVLRDNTYPWRDAYFVGKAADIGAVIDTITDASFTFEGKPHRDLATLPTAVSILSNQAEDDTSVALDYATDAAGASWYIAYYRDKLTLECSDVNRWGTVVHLKAGEVGLVTSLSLPELN</sequence>
<gene>
    <name evidence="1" type="ORF">FB389_1906</name>
</gene>
<evidence type="ECO:0000313" key="1">
    <source>
        <dbReference type="EMBL" id="TQK77190.1"/>
    </source>
</evidence>
<dbReference type="Proteomes" id="UP000316181">
    <property type="component" value="Unassembled WGS sequence"/>
</dbReference>
<protein>
    <submittedName>
        <fullName evidence="1">Uncharacterized protein</fullName>
    </submittedName>
</protein>